<protein>
    <submittedName>
        <fullName evidence="1">Uncharacterized protein</fullName>
    </submittedName>
</protein>
<accession>A0A0E0DC29</accession>
<keyword evidence="2" id="KW-1185">Reference proteome</keyword>
<evidence type="ECO:0000313" key="2">
    <source>
        <dbReference type="Proteomes" id="UP000008021"/>
    </source>
</evidence>
<dbReference type="HOGENOM" id="CLU_2363285_0_0_1"/>
<evidence type="ECO:0000313" key="1">
    <source>
        <dbReference type="EnsemblPlants" id="OMERI04G05830.1"/>
    </source>
</evidence>
<reference evidence="1" key="2">
    <citation type="submission" date="2018-05" db="EMBL/GenBank/DDBJ databases">
        <title>OmerRS3 (Oryza meridionalis Reference Sequence Version 3).</title>
        <authorList>
            <person name="Zhang J."/>
            <person name="Kudrna D."/>
            <person name="Lee S."/>
            <person name="Talag J."/>
            <person name="Welchert J."/>
            <person name="Wing R.A."/>
        </authorList>
    </citation>
    <scope>NUCLEOTIDE SEQUENCE [LARGE SCALE GENOMIC DNA]</scope>
    <source>
        <strain evidence="1">cv. OR44</strain>
    </source>
</reference>
<dbReference type="EnsemblPlants" id="OMERI04G05830.1">
    <property type="protein sequence ID" value="OMERI04G05830.1"/>
    <property type="gene ID" value="OMERI04G05830"/>
</dbReference>
<organism evidence="1">
    <name type="scientific">Oryza meridionalis</name>
    <dbReference type="NCBI Taxonomy" id="40149"/>
    <lineage>
        <taxon>Eukaryota</taxon>
        <taxon>Viridiplantae</taxon>
        <taxon>Streptophyta</taxon>
        <taxon>Embryophyta</taxon>
        <taxon>Tracheophyta</taxon>
        <taxon>Spermatophyta</taxon>
        <taxon>Magnoliopsida</taxon>
        <taxon>Liliopsida</taxon>
        <taxon>Poales</taxon>
        <taxon>Poaceae</taxon>
        <taxon>BOP clade</taxon>
        <taxon>Oryzoideae</taxon>
        <taxon>Oryzeae</taxon>
        <taxon>Oryzinae</taxon>
        <taxon>Oryza</taxon>
    </lineage>
</organism>
<dbReference type="AlphaFoldDB" id="A0A0E0DC29"/>
<proteinExistence type="predicted"/>
<reference evidence="1" key="1">
    <citation type="submission" date="2015-04" db="UniProtKB">
        <authorList>
            <consortium name="EnsemblPlants"/>
        </authorList>
    </citation>
    <scope>IDENTIFICATION</scope>
</reference>
<sequence length="96" mass="11091">MQIRIYFQPCSTSVTDHRWEARQCGSPRSCGRQGDRGQVRSTTGASNCCRCFELQLVGHQIQRMNRREGEEEMKEEEEGVGWLVLALRSPPKIYMI</sequence>
<dbReference type="Proteomes" id="UP000008021">
    <property type="component" value="Chromosome 4"/>
</dbReference>
<dbReference type="Gramene" id="OMERI04G05830.1">
    <property type="protein sequence ID" value="OMERI04G05830.1"/>
    <property type="gene ID" value="OMERI04G05830"/>
</dbReference>
<name>A0A0E0DC29_9ORYZ</name>